<keyword evidence="7" id="KW-0547">Nucleotide-binding</keyword>
<dbReference type="SMART" id="SM01265">
    <property type="entry name" value="Mab-21"/>
    <property type="match status" value="1"/>
</dbReference>
<evidence type="ECO:0000259" key="12">
    <source>
        <dbReference type="Pfam" id="PF03281"/>
    </source>
</evidence>
<evidence type="ECO:0000256" key="2">
    <source>
        <dbReference type="ARBA" id="ARBA00001946"/>
    </source>
</evidence>
<dbReference type="Gene3D" id="1.10.1410.40">
    <property type="match status" value="1"/>
</dbReference>
<evidence type="ECO:0000256" key="7">
    <source>
        <dbReference type="ARBA" id="ARBA00022741"/>
    </source>
</evidence>
<name>B4P6H8_DROYA</name>
<dbReference type="InterPro" id="IPR046906">
    <property type="entry name" value="Mab-21_HhH/H2TH-like"/>
</dbReference>
<evidence type="ECO:0000256" key="10">
    <source>
        <dbReference type="ARBA" id="ARBA00023134"/>
    </source>
</evidence>
<dbReference type="Pfam" id="PF03281">
    <property type="entry name" value="Mab-21"/>
    <property type="match status" value="1"/>
</dbReference>
<dbReference type="Gene3D" id="3.30.460.90">
    <property type="match status" value="1"/>
</dbReference>
<evidence type="ECO:0000256" key="5">
    <source>
        <dbReference type="ARBA" id="ARBA00022695"/>
    </source>
</evidence>
<keyword evidence="4" id="KW-0808">Transferase</keyword>
<protein>
    <submittedName>
        <fullName evidence="14">Uncharacterized protein</fullName>
    </submittedName>
</protein>
<dbReference type="GO" id="GO:0016779">
    <property type="term" value="F:nucleotidyltransferase activity"/>
    <property type="evidence" value="ECO:0007669"/>
    <property type="project" value="UniProtKB-KW"/>
</dbReference>
<evidence type="ECO:0000313" key="15">
    <source>
        <dbReference type="Proteomes" id="UP000002282"/>
    </source>
</evidence>
<dbReference type="PANTHER" id="PTHR10656">
    <property type="entry name" value="CELL FATE DETERMINING PROTEIN MAB21-RELATED"/>
    <property type="match status" value="1"/>
</dbReference>
<organism evidence="14 15">
    <name type="scientific">Drosophila yakuba</name>
    <name type="common">Fruit fly</name>
    <dbReference type="NCBI Taxonomy" id="7245"/>
    <lineage>
        <taxon>Eukaryota</taxon>
        <taxon>Metazoa</taxon>
        <taxon>Ecdysozoa</taxon>
        <taxon>Arthropoda</taxon>
        <taxon>Hexapoda</taxon>
        <taxon>Insecta</taxon>
        <taxon>Pterygota</taxon>
        <taxon>Neoptera</taxon>
        <taxon>Endopterygota</taxon>
        <taxon>Diptera</taxon>
        <taxon>Brachycera</taxon>
        <taxon>Muscomorpha</taxon>
        <taxon>Ephydroidea</taxon>
        <taxon>Drosophilidae</taxon>
        <taxon>Drosophila</taxon>
        <taxon>Sophophora</taxon>
    </lineage>
</organism>
<keyword evidence="5" id="KW-0548">Nucleotidyltransferase</keyword>
<dbReference type="Pfam" id="PF20266">
    <property type="entry name" value="Mab-21_C"/>
    <property type="match status" value="1"/>
</dbReference>
<evidence type="ECO:0000256" key="1">
    <source>
        <dbReference type="ARBA" id="ARBA00001936"/>
    </source>
</evidence>
<dbReference type="GO" id="GO:0005525">
    <property type="term" value="F:GTP binding"/>
    <property type="evidence" value="ECO:0007669"/>
    <property type="project" value="UniProtKB-KW"/>
</dbReference>
<reference evidence="14 15" key="2">
    <citation type="journal article" date="2007" name="PLoS Biol.">
        <title>Principles of genome evolution in the Drosophila melanogaster species group.</title>
        <authorList>
            <person name="Ranz J.M."/>
            <person name="Maurin D."/>
            <person name="Chan Y.S."/>
            <person name="von Grotthuss M."/>
            <person name="Hillier L.W."/>
            <person name="Roote J."/>
            <person name="Ashburner M."/>
            <person name="Bergman C.M."/>
        </authorList>
    </citation>
    <scope>NUCLEOTIDE SEQUENCE [LARGE SCALE GENOMIC DNA]</scope>
    <source>
        <strain evidence="15">Tai18E2 / Tucson 14021-0261.01</strain>
    </source>
</reference>
<dbReference type="HOGENOM" id="CLU_068973_0_0_1"/>
<dbReference type="eggNOG" id="ENOG502S61H">
    <property type="taxonomic scope" value="Eukaryota"/>
</dbReference>
<evidence type="ECO:0000256" key="6">
    <source>
        <dbReference type="ARBA" id="ARBA00022723"/>
    </source>
</evidence>
<comment type="similarity">
    <text evidence="3">Belongs to the mab-21 family.</text>
</comment>
<comment type="cofactor">
    <cofactor evidence="1">
        <name>Mn(2+)</name>
        <dbReference type="ChEBI" id="CHEBI:29035"/>
    </cofactor>
</comment>
<accession>B4P6H8</accession>
<keyword evidence="10" id="KW-0342">GTP-binding</keyword>
<dbReference type="SMR" id="B4P6H8"/>
<evidence type="ECO:0000256" key="8">
    <source>
        <dbReference type="ARBA" id="ARBA00022840"/>
    </source>
</evidence>
<keyword evidence="15" id="KW-1185">Reference proteome</keyword>
<dbReference type="Proteomes" id="UP000002282">
    <property type="component" value="Chromosome 2R"/>
</dbReference>
<dbReference type="InterPro" id="IPR024810">
    <property type="entry name" value="MAB21L/cGLR"/>
</dbReference>
<evidence type="ECO:0000256" key="9">
    <source>
        <dbReference type="ARBA" id="ARBA00022842"/>
    </source>
</evidence>
<keyword evidence="11" id="KW-0464">Manganese</keyword>
<reference evidence="14 15" key="1">
    <citation type="journal article" date="2007" name="Nature">
        <title>Evolution of genes and genomes on the Drosophila phylogeny.</title>
        <authorList>
            <consortium name="Drosophila 12 Genomes Consortium"/>
            <person name="Clark A.G."/>
            <person name="Eisen M.B."/>
            <person name="Smith D.R."/>
            <person name="Bergman C.M."/>
            <person name="Oliver B."/>
            <person name="Markow T.A."/>
            <person name="Kaufman T.C."/>
            <person name="Kellis M."/>
            <person name="Gelbart W."/>
            <person name="Iyer V.N."/>
            <person name="Pollard D.A."/>
            <person name="Sackton T.B."/>
            <person name="Larracuente A.M."/>
            <person name="Singh N.D."/>
            <person name="Abad J.P."/>
            <person name="Abt D.N."/>
            <person name="Adryan B."/>
            <person name="Aguade M."/>
            <person name="Akashi H."/>
            <person name="Anderson W.W."/>
            <person name="Aquadro C.F."/>
            <person name="Ardell D.H."/>
            <person name="Arguello R."/>
            <person name="Artieri C.G."/>
            <person name="Barbash D.A."/>
            <person name="Barker D."/>
            <person name="Barsanti P."/>
            <person name="Batterham P."/>
            <person name="Batzoglou S."/>
            <person name="Begun D."/>
            <person name="Bhutkar A."/>
            <person name="Blanco E."/>
            <person name="Bosak S.A."/>
            <person name="Bradley R.K."/>
            <person name="Brand A.D."/>
            <person name="Brent M.R."/>
            <person name="Brooks A.N."/>
            <person name="Brown R.H."/>
            <person name="Butlin R.K."/>
            <person name="Caggese C."/>
            <person name="Calvi B.R."/>
            <person name="Bernardo de Carvalho A."/>
            <person name="Caspi A."/>
            <person name="Castrezana S."/>
            <person name="Celniker S.E."/>
            <person name="Chang J.L."/>
            <person name="Chapple C."/>
            <person name="Chatterji S."/>
            <person name="Chinwalla A."/>
            <person name="Civetta A."/>
            <person name="Clifton S.W."/>
            <person name="Comeron J.M."/>
            <person name="Costello J.C."/>
            <person name="Coyne J.A."/>
            <person name="Daub J."/>
            <person name="David R.G."/>
            <person name="Delcher A.L."/>
            <person name="Delehaunty K."/>
            <person name="Do C.B."/>
            <person name="Ebling H."/>
            <person name="Edwards K."/>
            <person name="Eickbush T."/>
            <person name="Evans J.D."/>
            <person name="Filipski A."/>
            <person name="Findeiss S."/>
            <person name="Freyhult E."/>
            <person name="Fulton L."/>
            <person name="Fulton R."/>
            <person name="Garcia A.C."/>
            <person name="Gardiner A."/>
            <person name="Garfield D.A."/>
            <person name="Garvin B.E."/>
            <person name="Gibson G."/>
            <person name="Gilbert D."/>
            <person name="Gnerre S."/>
            <person name="Godfrey J."/>
            <person name="Good R."/>
            <person name="Gotea V."/>
            <person name="Gravely B."/>
            <person name="Greenberg A.J."/>
            <person name="Griffiths-Jones S."/>
            <person name="Gross S."/>
            <person name="Guigo R."/>
            <person name="Gustafson E.A."/>
            <person name="Haerty W."/>
            <person name="Hahn M.W."/>
            <person name="Halligan D.L."/>
            <person name="Halpern A.L."/>
            <person name="Halter G.M."/>
            <person name="Han M.V."/>
            <person name="Heger A."/>
            <person name="Hillier L."/>
            <person name="Hinrichs A.S."/>
            <person name="Holmes I."/>
            <person name="Hoskins R.A."/>
            <person name="Hubisz M.J."/>
            <person name="Hultmark D."/>
            <person name="Huntley M.A."/>
            <person name="Jaffe D.B."/>
            <person name="Jagadeeshan S."/>
            <person name="Jeck W.R."/>
            <person name="Johnson J."/>
            <person name="Jones C.D."/>
            <person name="Jordan W.C."/>
            <person name="Karpen G.H."/>
            <person name="Kataoka E."/>
            <person name="Keightley P.D."/>
            <person name="Kheradpour P."/>
            <person name="Kirkness E.F."/>
            <person name="Koerich L.B."/>
            <person name="Kristiansen K."/>
            <person name="Kudrna D."/>
            <person name="Kulathinal R.J."/>
            <person name="Kumar S."/>
            <person name="Kwok R."/>
            <person name="Lander E."/>
            <person name="Langley C.H."/>
            <person name="Lapoint R."/>
            <person name="Lazzaro B.P."/>
            <person name="Lee S.J."/>
            <person name="Levesque L."/>
            <person name="Li R."/>
            <person name="Lin C.F."/>
            <person name="Lin M.F."/>
            <person name="Lindblad-Toh K."/>
            <person name="Llopart A."/>
            <person name="Long M."/>
            <person name="Low L."/>
            <person name="Lozovsky E."/>
            <person name="Lu J."/>
            <person name="Luo M."/>
            <person name="Machado C.A."/>
            <person name="Makalowski W."/>
            <person name="Marzo M."/>
            <person name="Matsuda M."/>
            <person name="Matzkin L."/>
            <person name="McAllister B."/>
            <person name="McBride C.S."/>
            <person name="McKernan B."/>
            <person name="McKernan K."/>
            <person name="Mendez-Lago M."/>
            <person name="Minx P."/>
            <person name="Mollenhauer M.U."/>
            <person name="Montooth K."/>
            <person name="Mount S.M."/>
            <person name="Mu X."/>
            <person name="Myers E."/>
            <person name="Negre B."/>
            <person name="Newfeld S."/>
            <person name="Nielsen R."/>
            <person name="Noor M.A."/>
            <person name="O'Grady P."/>
            <person name="Pachter L."/>
            <person name="Papaceit M."/>
            <person name="Parisi M.J."/>
            <person name="Parisi M."/>
            <person name="Parts L."/>
            <person name="Pedersen J.S."/>
            <person name="Pesole G."/>
            <person name="Phillippy A.M."/>
            <person name="Ponting C.P."/>
            <person name="Pop M."/>
            <person name="Porcelli D."/>
            <person name="Powell J.R."/>
            <person name="Prohaska S."/>
            <person name="Pruitt K."/>
            <person name="Puig M."/>
            <person name="Quesneville H."/>
            <person name="Ram K.R."/>
            <person name="Rand D."/>
            <person name="Rasmussen M.D."/>
            <person name="Reed L.K."/>
            <person name="Reenan R."/>
            <person name="Reily A."/>
            <person name="Remington K.A."/>
            <person name="Rieger T.T."/>
            <person name="Ritchie M.G."/>
            <person name="Robin C."/>
            <person name="Rogers Y.H."/>
            <person name="Rohde C."/>
            <person name="Rozas J."/>
            <person name="Rubenfield M.J."/>
            <person name="Ruiz A."/>
            <person name="Russo S."/>
            <person name="Salzberg S.L."/>
            <person name="Sanchez-Gracia A."/>
            <person name="Saranga D.J."/>
            <person name="Sato H."/>
            <person name="Schaeffer S.W."/>
            <person name="Schatz M.C."/>
            <person name="Schlenke T."/>
            <person name="Schwartz R."/>
            <person name="Segarra C."/>
            <person name="Singh R.S."/>
            <person name="Sirot L."/>
            <person name="Sirota M."/>
            <person name="Sisneros N.B."/>
            <person name="Smith C.D."/>
            <person name="Smith T.F."/>
            <person name="Spieth J."/>
            <person name="Stage D.E."/>
            <person name="Stark A."/>
            <person name="Stephan W."/>
            <person name="Strausberg R.L."/>
            <person name="Strempel S."/>
            <person name="Sturgill D."/>
            <person name="Sutton G."/>
            <person name="Sutton G.G."/>
            <person name="Tao W."/>
            <person name="Teichmann S."/>
            <person name="Tobari Y.N."/>
            <person name="Tomimura Y."/>
            <person name="Tsolas J.M."/>
            <person name="Valente V.L."/>
            <person name="Venter E."/>
            <person name="Venter J.C."/>
            <person name="Vicario S."/>
            <person name="Vieira F.G."/>
            <person name="Vilella A.J."/>
            <person name="Villasante A."/>
            <person name="Walenz B."/>
            <person name="Wang J."/>
            <person name="Wasserman M."/>
            <person name="Watts T."/>
            <person name="Wilson D."/>
            <person name="Wilson R.K."/>
            <person name="Wing R.A."/>
            <person name="Wolfner M.F."/>
            <person name="Wong A."/>
            <person name="Wong G.K."/>
            <person name="Wu C.I."/>
            <person name="Wu G."/>
            <person name="Yamamoto D."/>
            <person name="Yang H.P."/>
            <person name="Yang S.P."/>
            <person name="Yorke J.A."/>
            <person name="Yoshida K."/>
            <person name="Zdobnov E."/>
            <person name="Zhang P."/>
            <person name="Zhang Y."/>
            <person name="Zimin A.V."/>
            <person name="Baldwin J."/>
            <person name="Abdouelleil A."/>
            <person name="Abdulkadir J."/>
            <person name="Abebe A."/>
            <person name="Abera B."/>
            <person name="Abreu J."/>
            <person name="Acer S.C."/>
            <person name="Aftuck L."/>
            <person name="Alexander A."/>
            <person name="An P."/>
            <person name="Anderson E."/>
            <person name="Anderson S."/>
            <person name="Arachi H."/>
            <person name="Azer M."/>
            <person name="Bachantsang P."/>
            <person name="Barry A."/>
            <person name="Bayul T."/>
            <person name="Berlin A."/>
            <person name="Bessette D."/>
            <person name="Bloom T."/>
            <person name="Blye J."/>
            <person name="Boguslavskiy L."/>
            <person name="Bonnet C."/>
            <person name="Boukhgalter B."/>
            <person name="Bourzgui I."/>
            <person name="Brown A."/>
            <person name="Cahill P."/>
            <person name="Channer S."/>
            <person name="Cheshatsang Y."/>
            <person name="Chuda L."/>
            <person name="Citroen M."/>
            <person name="Collymore A."/>
            <person name="Cooke P."/>
            <person name="Costello M."/>
            <person name="D'Aco K."/>
            <person name="Daza R."/>
            <person name="De Haan G."/>
            <person name="DeGray S."/>
            <person name="DeMaso C."/>
            <person name="Dhargay N."/>
            <person name="Dooley K."/>
            <person name="Dooley E."/>
            <person name="Doricent M."/>
            <person name="Dorje P."/>
            <person name="Dorjee K."/>
            <person name="Dupes A."/>
            <person name="Elong R."/>
            <person name="Falk J."/>
            <person name="Farina A."/>
            <person name="Faro S."/>
            <person name="Ferguson D."/>
            <person name="Fisher S."/>
            <person name="Foley C.D."/>
            <person name="Franke A."/>
            <person name="Friedrich D."/>
            <person name="Gadbois L."/>
            <person name="Gearin G."/>
            <person name="Gearin C.R."/>
            <person name="Giannoukos G."/>
            <person name="Goode T."/>
            <person name="Graham J."/>
            <person name="Grandbois E."/>
            <person name="Grewal S."/>
            <person name="Gyaltsen K."/>
            <person name="Hafez N."/>
            <person name="Hagos B."/>
            <person name="Hall J."/>
            <person name="Henson C."/>
            <person name="Hollinger A."/>
            <person name="Honan T."/>
            <person name="Huard M.D."/>
            <person name="Hughes L."/>
            <person name="Hurhula B."/>
            <person name="Husby M.E."/>
            <person name="Kamat A."/>
            <person name="Kanga B."/>
            <person name="Kashin S."/>
            <person name="Khazanovich D."/>
            <person name="Kisner P."/>
            <person name="Lance K."/>
            <person name="Lara M."/>
            <person name="Lee W."/>
            <person name="Lennon N."/>
            <person name="Letendre F."/>
            <person name="LeVine R."/>
            <person name="Lipovsky A."/>
            <person name="Liu X."/>
            <person name="Liu J."/>
            <person name="Liu S."/>
            <person name="Lokyitsang T."/>
            <person name="Lokyitsang Y."/>
            <person name="Lubonja R."/>
            <person name="Lui A."/>
            <person name="MacDonald P."/>
            <person name="Magnisalis V."/>
            <person name="Maru K."/>
            <person name="Matthews C."/>
            <person name="McCusker W."/>
            <person name="McDonough S."/>
            <person name="Mehta T."/>
            <person name="Meldrim J."/>
            <person name="Meneus L."/>
            <person name="Mihai O."/>
            <person name="Mihalev A."/>
            <person name="Mihova T."/>
            <person name="Mittelman R."/>
            <person name="Mlenga V."/>
            <person name="Montmayeur A."/>
            <person name="Mulrain L."/>
            <person name="Navidi A."/>
            <person name="Naylor J."/>
            <person name="Negash T."/>
            <person name="Nguyen T."/>
            <person name="Nguyen N."/>
            <person name="Nicol R."/>
            <person name="Norbu C."/>
            <person name="Norbu N."/>
            <person name="Novod N."/>
            <person name="O'Neill B."/>
            <person name="Osman S."/>
            <person name="Markiewicz E."/>
            <person name="Oyono O.L."/>
            <person name="Patti C."/>
            <person name="Phunkhang P."/>
            <person name="Pierre F."/>
            <person name="Priest M."/>
            <person name="Raghuraman S."/>
            <person name="Rege F."/>
            <person name="Reyes R."/>
            <person name="Rise C."/>
            <person name="Rogov P."/>
            <person name="Ross K."/>
            <person name="Ryan E."/>
            <person name="Settipalli S."/>
            <person name="Shea T."/>
            <person name="Sherpa N."/>
            <person name="Shi L."/>
            <person name="Shih D."/>
            <person name="Sparrow T."/>
            <person name="Spaulding J."/>
            <person name="Stalker J."/>
            <person name="Stange-Thomann N."/>
            <person name="Stavropoulos S."/>
            <person name="Stone C."/>
            <person name="Strader C."/>
            <person name="Tesfaye S."/>
            <person name="Thomson T."/>
            <person name="Thoulutsang Y."/>
            <person name="Thoulutsang D."/>
            <person name="Topham K."/>
            <person name="Topping I."/>
            <person name="Tsamla T."/>
            <person name="Vassiliev H."/>
            <person name="Vo A."/>
            <person name="Wangchuk T."/>
            <person name="Wangdi T."/>
            <person name="Weiand M."/>
            <person name="Wilkinson J."/>
            <person name="Wilson A."/>
            <person name="Yadav S."/>
            <person name="Young G."/>
            <person name="Yu Q."/>
            <person name="Zembek L."/>
            <person name="Zhong D."/>
            <person name="Zimmer A."/>
            <person name="Zwirko Z."/>
            <person name="Jaffe D.B."/>
            <person name="Alvarez P."/>
            <person name="Brockman W."/>
            <person name="Butler J."/>
            <person name="Chin C."/>
            <person name="Gnerre S."/>
            <person name="Grabherr M."/>
            <person name="Kleber M."/>
            <person name="Mauceli E."/>
            <person name="MacCallum I."/>
        </authorList>
    </citation>
    <scope>NUCLEOTIDE SEQUENCE [LARGE SCALE GENOMIC DNA]</scope>
    <source>
        <strain evidence="15">Tai18E2 / Tucson 14021-0261.01</strain>
    </source>
</reference>
<sequence>MGSTFEKYLEYMANKLYDTSNDDDFKSVRDYILRRIVMANDLLTSTFEVEYFDFGSRALQIPNSDSDYDVMVVLKFPYFKDIFVRTDHHRPGMYHLDLKDVPYNSFTADNLLDNRCYLSRDKVQTLMQCILMNAHDRTVRSYRLRYRRGQNCHTIIAESSKRTFSIDFVPGIKIHFDGFDCHAVPKEAPGPKRSNGCTFMRIHPANEKFYFKKGGKKIRDAVMLLKAMCEAKNLPKIRKYHLVSLANALIEEDNFKDSSLEYVFLDLLCDLADAFDNGHLSYFLSDLNLLTNFNPNQLLAYSDALDSAYSTLKTYPGQDNLSFARCSWHFFDD</sequence>
<feature type="domain" description="Mab-21-like HhH/H2TH-like" evidence="13">
    <location>
        <begin position="219"/>
        <end position="304"/>
    </location>
</feature>
<evidence type="ECO:0000256" key="4">
    <source>
        <dbReference type="ARBA" id="ARBA00022679"/>
    </source>
</evidence>
<evidence type="ECO:0000256" key="11">
    <source>
        <dbReference type="ARBA" id="ARBA00023211"/>
    </source>
</evidence>
<dbReference type="PANTHER" id="PTHR10656:SF42">
    <property type="entry name" value="CYCLIC GMP-AMP SYNTHASE-LIKE PROTEIN-RELATED"/>
    <property type="match status" value="1"/>
</dbReference>
<dbReference type="InterPro" id="IPR046903">
    <property type="entry name" value="Mab-21-like_nuc_Trfase"/>
</dbReference>
<proteinExistence type="inferred from homology"/>
<gene>
    <name evidence="14" type="primary">Dyak\GE13529</name>
    <name evidence="14" type="synonym">dyak_GLEANR_13730</name>
    <name evidence="14" type="synonym">GE13529</name>
    <name evidence="14" type="ORF">Dyak_GE13529</name>
</gene>
<keyword evidence="9" id="KW-0460">Magnesium</keyword>
<evidence type="ECO:0000256" key="3">
    <source>
        <dbReference type="ARBA" id="ARBA00008307"/>
    </source>
</evidence>
<dbReference type="KEGG" id="dya:Dyak_GE13529"/>
<evidence type="ECO:0000313" key="14">
    <source>
        <dbReference type="EMBL" id="EDW90930.2"/>
    </source>
</evidence>
<evidence type="ECO:0000259" key="13">
    <source>
        <dbReference type="Pfam" id="PF20266"/>
    </source>
</evidence>
<dbReference type="EMBL" id="CM000158">
    <property type="protein sequence ID" value="EDW90930.2"/>
    <property type="molecule type" value="Genomic_DNA"/>
</dbReference>
<keyword evidence="8" id="KW-0067">ATP-binding</keyword>
<feature type="domain" description="Mab-21-like nucleotidyltransferase" evidence="12">
    <location>
        <begin position="66"/>
        <end position="175"/>
    </location>
</feature>
<dbReference type="GO" id="GO:0005524">
    <property type="term" value="F:ATP binding"/>
    <property type="evidence" value="ECO:0007669"/>
    <property type="project" value="UniProtKB-KW"/>
</dbReference>
<keyword evidence="6" id="KW-0479">Metal-binding</keyword>
<dbReference type="AlphaFoldDB" id="B4P6H8"/>
<dbReference type="OrthoDB" id="6054650at2759"/>
<comment type="cofactor">
    <cofactor evidence="2">
        <name>Mg(2+)</name>
        <dbReference type="ChEBI" id="CHEBI:18420"/>
    </cofactor>
</comment>
<dbReference type="GO" id="GO:0046872">
    <property type="term" value="F:metal ion binding"/>
    <property type="evidence" value="ECO:0007669"/>
    <property type="project" value="UniProtKB-KW"/>
</dbReference>